<geneLocation type="plasmid" evidence="4">
    <name>pmme07001</name>
</geneLocation>
<feature type="coiled-coil region" evidence="1">
    <location>
        <begin position="367"/>
        <end position="394"/>
    </location>
</feature>
<keyword evidence="3" id="KW-0614">Plasmid</keyword>
<reference evidence="3 4" key="1">
    <citation type="submission" date="2018-12" db="EMBL/GenBank/DDBJ databases">
        <title>Complete genome sequence of Roseovarius sp. MME-070.</title>
        <authorList>
            <person name="Nam Y.-D."/>
            <person name="Kang J."/>
            <person name="Chung W.-H."/>
            <person name="Park Y.S."/>
        </authorList>
    </citation>
    <scope>NUCLEOTIDE SEQUENCE [LARGE SCALE GENOMIC DNA]</scope>
    <source>
        <strain evidence="3 4">MME-070</strain>
        <plasmid evidence="4">pmme07001</plasmid>
    </source>
</reference>
<dbReference type="EMBL" id="CP034347">
    <property type="protein sequence ID" value="QGX96793.1"/>
    <property type="molecule type" value="Genomic_DNA"/>
</dbReference>
<keyword evidence="2" id="KW-0732">Signal</keyword>
<sequence>MKTTALHTALLTLGLAAPALADQVISDDLIVEANLCVGSGDCVNGENFGNTDIRIKSLSPEIQFFDGEANHTTWTVSVDDQLSGVEQGFSIRDETNGVFPFVIAPNGVSSALFIQNNGHIGLGTTMPGEELHVTGTSPNLRLEDTIGTPYMWDVGGNNFNFFIEDVTGNKFPLRIYPSAPENSIVAGSNGNIGLGTNVPSTGLHLRRANGTGAILIEETSAGTLGQMTLRNNGITFFSLEDTSIANLDNSGRKWNFQNQNGTFRVTTAPGGAGDIEMILTPAGDMTIEGTLTTSGGTCGGGCDAVFSDDYDLPSITEHAEAMWSLGHLPNVGPTVENAPINVSDKLGRMLNELEHAHIYIDHLHTRLADETERNASQQAQIEALMARIDALEEG</sequence>
<dbReference type="RefSeq" id="WP_157705230.1">
    <property type="nucleotide sequence ID" value="NZ_CP034347.1"/>
</dbReference>
<name>A0A6I6ILY5_9RHOB</name>
<feature type="chain" id="PRO_5026149142" evidence="2">
    <location>
        <begin position="22"/>
        <end position="394"/>
    </location>
</feature>
<dbReference type="OrthoDB" id="4463518at2"/>
<organism evidence="3 4">
    <name type="scientific">Roseovarius faecimaris</name>
    <dbReference type="NCBI Taxonomy" id="2494550"/>
    <lineage>
        <taxon>Bacteria</taxon>
        <taxon>Pseudomonadati</taxon>
        <taxon>Pseudomonadota</taxon>
        <taxon>Alphaproteobacteria</taxon>
        <taxon>Rhodobacterales</taxon>
        <taxon>Roseobacteraceae</taxon>
        <taxon>Roseovarius</taxon>
    </lineage>
</organism>
<protein>
    <submittedName>
        <fullName evidence="3">Uncharacterized protein</fullName>
    </submittedName>
</protein>
<evidence type="ECO:0000256" key="1">
    <source>
        <dbReference type="SAM" id="Coils"/>
    </source>
</evidence>
<dbReference type="AlphaFoldDB" id="A0A6I6ILY5"/>
<evidence type="ECO:0000313" key="3">
    <source>
        <dbReference type="EMBL" id="QGX96793.1"/>
    </source>
</evidence>
<dbReference type="KEGG" id="rom:EI983_00005"/>
<accession>A0A6I6ILY5</accession>
<keyword evidence="4" id="KW-1185">Reference proteome</keyword>
<evidence type="ECO:0000256" key="2">
    <source>
        <dbReference type="SAM" id="SignalP"/>
    </source>
</evidence>
<keyword evidence="1" id="KW-0175">Coiled coil</keyword>
<proteinExistence type="predicted"/>
<gene>
    <name evidence="3" type="ORF">EI983_00005</name>
</gene>
<evidence type="ECO:0000313" key="4">
    <source>
        <dbReference type="Proteomes" id="UP000428330"/>
    </source>
</evidence>
<dbReference type="Proteomes" id="UP000428330">
    <property type="component" value="Plasmid pMME07001"/>
</dbReference>
<feature type="signal peptide" evidence="2">
    <location>
        <begin position="1"/>
        <end position="21"/>
    </location>
</feature>